<evidence type="ECO:0000313" key="2">
    <source>
        <dbReference type="EMBL" id="RTJ78010.1"/>
    </source>
</evidence>
<protein>
    <submittedName>
        <fullName evidence="2">Uncharacterized protein</fullName>
    </submittedName>
</protein>
<dbReference type="EMBL" id="PRBV01000023">
    <property type="protein sequence ID" value="RTJ78010.1"/>
    <property type="molecule type" value="Genomic_DNA"/>
</dbReference>
<dbReference type="AlphaFoldDB" id="A0A430VC88"/>
<dbReference type="EMBL" id="PQZD01000003">
    <property type="protein sequence ID" value="RTI48681.1"/>
    <property type="molecule type" value="Genomic_DNA"/>
</dbReference>
<reference evidence="2 3" key="2">
    <citation type="journal article" date="2019" name="Appl. Environ. Microbiol.">
        <title>Population genetics and characterization of Campylobacter jejuni isolates in western jackdaws and game birds in Finland.</title>
        <authorList>
            <person name="Kovanen S."/>
            <person name="Rossi M."/>
            <person name="Pohja-Mykra M."/>
            <person name="Nieminen T."/>
            <person name="Raunio-Saarnisto M."/>
            <person name="Sauvala M."/>
            <person name="Fredriksson-Ahomaa M."/>
            <person name="Hanninen M.L."/>
            <person name="Kivisto R."/>
        </authorList>
    </citation>
    <scope>NUCLEOTIDE SEQUENCE [LARGE SCALE GENOMIC DNA]</scope>
    <source>
        <strain evidence="2 3">CB313</strain>
        <strain evidence="1">SO-26</strain>
    </source>
</reference>
<organism evidence="2 3">
    <name type="scientific">Campylobacter jejuni</name>
    <dbReference type="NCBI Taxonomy" id="197"/>
    <lineage>
        <taxon>Bacteria</taxon>
        <taxon>Pseudomonadati</taxon>
        <taxon>Campylobacterota</taxon>
        <taxon>Epsilonproteobacteria</taxon>
        <taxon>Campylobacterales</taxon>
        <taxon>Campylobacteraceae</taxon>
        <taxon>Campylobacter</taxon>
    </lineage>
</organism>
<name>A0A430VC88_CAMJU</name>
<gene>
    <name evidence="2" type="ORF">C3H57_09635</name>
    <name evidence="1" type="ORF">C3I27_04455</name>
</gene>
<evidence type="ECO:0000313" key="1">
    <source>
        <dbReference type="EMBL" id="RTI48681.1"/>
    </source>
</evidence>
<reference evidence="1" key="1">
    <citation type="submission" date="2018-01" db="EMBL/GenBank/DDBJ databases">
        <authorList>
            <person name="Kovanen S."/>
            <person name="Nieminen T."/>
            <person name="Pohja-Mykra M."/>
            <person name="Raunio-Saarnisto M."/>
            <person name="Sauvala M."/>
            <person name="Fredriksson-Ahomaa M."/>
            <person name="Hanninen M.-L."/>
            <person name="Kivisto R."/>
        </authorList>
    </citation>
    <scope>NUCLEOTIDE SEQUENCE</scope>
    <source>
        <strain evidence="1">SO-26</strain>
    </source>
</reference>
<comment type="caution">
    <text evidence="2">The sequence shown here is derived from an EMBL/GenBank/DDBJ whole genome shotgun (WGS) entry which is preliminary data.</text>
</comment>
<dbReference type="Proteomes" id="UP000288507">
    <property type="component" value="Unassembled WGS sequence"/>
</dbReference>
<dbReference type="RefSeq" id="WP_126232535.1">
    <property type="nucleotide sequence ID" value="NZ_PQZD01000003.1"/>
</dbReference>
<proteinExistence type="predicted"/>
<evidence type="ECO:0000313" key="3">
    <source>
        <dbReference type="Proteomes" id="UP000288507"/>
    </source>
</evidence>
<accession>A0A430VC88</accession>
<sequence length="80" mass="9147">MSITELLPNISKDVVLLLGSIRCQLTIKVNENFDYNTEVLVSIEGETYEVTAYELEDKTLTLHIDRLYKGNNILNLKICN</sequence>
<dbReference type="Proteomes" id="UP000287197">
    <property type="component" value="Unassembled WGS sequence"/>
</dbReference>